<dbReference type="InterPro" id="IPR038717">
    <property type="entry name" value="Tc1-like_DDE_dom"/>
</dbReference>
<keyword evidence="4 7" id="KW-0812">Transmembrane</keyword>
<dbReference type="InterPro" id="IPR034294">
    <property type="entry name" value="Aquaporin_transptr"/>
</dbReference>
<dbReference type="PRINTS" id="PR00783">
    <property type="entry name" value="MINTRINSICP"/>
</dbReference>
<evidence type="ECO:0000259" key="8">
    <source>
        <dbReference type="Pfam" id="PF13358"/>
    </source>
</evidence>
<evidence type="ECO:0000256" key="5">
    <source>
        <dbReference type="ARBA" id="ARBA00022989"/>
    </source>
</evidence>
<keyword evidence="5 7" id="KW-1133">Transmembrane helix</keyword>
<evidence type="ECO:0000313" key="9">
    <source>
        <dbReference type="EMBL" id="CAH0406251.1"/>
    </source>
</evidence>
<evidence type="ECO:0000256" key="2">
    <source>
        <dbReference type="ARBA" id="ARBA00006175"/>
    </source>
</evidence>
<gene>
    <name evidence="9" type="ORF">CHILSU_LOCUS9625</name>
</gene>
<keyword evidence="10" id="KW-1185">Reference proteome</keyword>
<dbReference type="PANTHER" id="PTHR19139:SF270">
    <property type="entry name" value="ENTOMOGLYCEROPORIN 1-RELATED"/>
    <property type="match status" value="1"/>
</dbReference>
<evidence type="ECO:0000256" key="1">
    <source>
        <dbReference type="ARBA" id="ARBA00004141"/>
    </source>
</evidence>
<keyword evidence="6 7" id="KW-0472">Membrane</keyword>
<comment type="subcellular location">
    <subcellularLocation>
        <location evidence="1">Membrane</location>
        <topology evidence="1">Multi-pass membrane protein</topology>
    </subcellularLocation>
</comment>
<feature type="domain" description="Tc1-like transposase DDE" evidence="8">
    <location>
        <begin position="15"/>
        <end position="121"/>
    </location>
</feature>
<feature type="transmembrane region" description="Helical" evidence="7">
    <location>
        <begin position="250"/>
        <end position="272"/>
    </location>
</feature>
<dbReference type="InterPro" id="IPR022357">
    <property type="entry name" value="MIP_CS"/>
</dbReference>
<feature type="transmembrane region" description="Helical" evidence="7">
    <location>
        <begin position="142"/>
        <end position="162"/>
    </location>
</feature>
<dbReference type="Pfam" id="PF13358">
    <property type="entry name" value="DDE_3"/>
    <property type="match status" value="1"/>
</dbReference>
<proteinExistence type="inferred from homology"/>
<evidence type="ECO:0000313" key="10">
    <source>
        <dbReference type="Proteomes" id="UP001153292"/>
    </source>
</evidence>
<evidence type="ECO:0000256" key="6">
    <source>
        <dbReference type="ARBA" id="ARBA00023136"/>
    </source>
</evidence>
<dbReference type="PROSITE" id="PS00221">
    <property type="entry name" value="MIP"/>
    <property type="match status" value="1"/>
</dbReference>
<feature type="transmembrane region" description="Helical" evidence="7">
    <location>
        <begin position="208"/>
        <end position="230"/>
    </location>
</feature>
<sequence length="506" mass="54916">MLLEKGCKERVAYGGGSWTVLGGISASGKTQLEVVTEPRLPTLNAERYIRECLEPHVIPYADYVGPIFLFMHDNARAHAAGIVREYLRDVNITVMDWPARSPDMNPIEHMWDELKRRVRAHENGRGAAAWVRRYWRAWVGEVVGTALLVLLGVATLMAGVPAPLTHPALAFGFVVLINVEIFGPVSGCHLNPAVTLAALLYGKIAPALAATYVVAQLVGSTLGYLLLTVLTPAGQPHGAGCTATQLHPAAAAGVEALLTGSLVLLCCALWTAHDDANPDRAASIKLGCGIAGLVYAGVGMLHLAHSVTLPEYLPRCTLPVTVQYTVDTVNLLRSCPINFRKKIVGSDYIKYNIINVVISGFLRDSHKTLVNGDEDRHKSITSNFVAYVDYISNALDNEGDVHAVYTDFKKALDLVYHDLLILKLKHGHLTGASLNPARSLGPALVQNFWKNHWVYWVGPLGGAALAALLHRFVLRPRPAPPVSATLRDPAREPCARDEALPLHDKV</sequence>
<name>A0ABN8BGC3_CHISP</name>
<dbReference type="PANTHER" id="PTHR19139">
    <property type="entry name" value="AQUAPORIN TRANSPORTER"/>
    <property type="match status" value="1"/>
</dbReference>
<dbReference type="InterPro" id="IPR000425">
    <property type="entry name" value="MIP"/>
</dbReference>
<feature type="transmembrane region" description="Helical" evidence="7">
    <location>
        <begin position="168"/>
        <end position="201"/>
    </location>
</feature>
<keyword evidence="3" id="KW-0813">Transport</keyword>
<dbReference type="SUPFAM" id="SSF81338">
    <property type="entry name" value="Aquaporin-like"/>
    <property type="match status" value="2"/>
</dbReference>
<evidence type="ECO:0000256" key="3">
    <source>
        <dbReference type="ARBA" id="ARBA00022448"/>
    </source>
</evidence>
<dbReference type="Proteomes" id="UP001153292">
    <property type="component" value="Chromosome 6"/>
</dbReference>
<dbReference type="InterPro" id="IPR036397">
    <property type="entry name" value="RNaseH_sf"/>
</dbReference>
<evidence type="ECO:0000256" key="4">
    <source>
        <dbReference type="ARBA" id="ARBA00022692"/>
    </source>
</evidence>
<accession>A0ABN8BGC3</accession>
<evidence type="ECO:0000256" key="7">
    <source>
        <dbReference type="SAM" id="Phobius"/>
    </source>
</evidence>
<dbReference type="InterPro" id="IPR023271">
    <property type="entry name" value="Aquaporin-like"/>
</dbReference>
<dbReference type="EMBL" id="OU963899">
    <property type="protein sequence ID" value="CAH0406251.1"/>
    <property type="molecule type" value="Genomic_DNA"/>
</dbReference>
<protein>
    <recommendedName>
        <fullName evidence="8">Tc1-like transposase DDE domain-containing protein</fullName>
    </recommendedName>
</protein>
<dbReference type="Gene3D" id="3.30.420.10">
    <property type="entry name" value="Ribonuclease H-like superfamily/Ribonuclease H"/>
    <property type="match status" value="1"/>
</dbReference>
<dbReference type="Pfam" id="PF00230">
    <property type="entry name" value="MIP"/>
    <property type="match status" value="2"/>
</dbReference>
<dbReference type="Gene3D" id="1.20.1080.10">
    <property type="entry name" value="Glycerol uptake facilitator protein"/>
    <property type="match status" value="2"/>
</dbReference>
<comment type="similarity">
    <text evidence="2">Belongs to the MIP/aquaporin (TC 1.A.8) family.</text>
</comment>
<feature type="transmembrane region" description="Helical" evidence="7">
    <location>
        <begin position="284"/>
        <end position="304"/>
    </location>
</feature>
<reference evidence="9" key="1">
    <citation type="submission" date="2021-12" db="EMBL/GenBank/DDBJ databases">
        <authorList>
            <person name="King R."/>
        </authorList>
    </citation>
    <scope>NUCLEOTIDE SEQUENCE</scope>
</reference>
<organism evidence="9 10">
    <name type="scientific">Chilo suppressalis</name>
    <name type="common">Asiatic rice borer moth</name>
    <dbReference type="NCBI Taxonomy" id="168631"/>
    <lineage>
        <taxon>Eukaryota</taxon>
        <taxon>Metazoa</taxon>
        <taxon>Ecdysozoa</taxon>
        <taxon>Arthropoda</taxon>
        <taxon>Hexapoda</taxon>
        <taxon>Insecta</taxon>
        <taxon>Pterygota</taxon>
        <taxon>Neoptera</taxon>
        <taxon>Endopterygota</taxon>
        <taxon>Lepidoptera</taxon>
        <taxon>Glossata</taxon>
        <taxon>Ditrysia</taxon>
        <taxon>Pyraloidea</taxon>
        <taxon>Crambidae</taxon>
        <taxon>Crambinae</taxon>
        <taxon>Chilo</taxon>
    </lineage>
</organism>